<protein>
    <submittedName>
        <fullName evidence="2">Cytoskeletal protein CcmA (Bactofilin family)</fullName>
    </submittedName>
</protein>
<evidence type="ECO:0000313" key="2">
    <source>
        <dbReference type="EMBL" id="MDQ0479378.1"/>
    </source>
</evidence>
<evidence type="ECO:0000313" key="3">
    <source>
        <dbReference type="Proteomes" id="UP001224418"/>
    </source>
</evidence>
<evidence type="ECO:0000256" key="1">
    <source>
        <dbReference type="ARBA" id="ARBA00044755"/>
    </source>
</evidence>
<organism evidence="2 3">
    <name type="scientific">Hathewaya limosa</name>
    <name type="common">Clostridium limosum</name>
    <dbReference type="NCBI Taxonomy" id="1536"/>
    <lineage>
        <taxon>Bacteria</taxon>
        <taxon>Bacillati</taxon>
        <taxon>Bacillota</taxon>
        <taxon>Clostridia</taxon>
        <taxon>Eubacteriales</taxon>
        <taxon>Clostridiaceae</taxon>
        <taxon>Hathewaya</taxon>
    </lineage>
</organism>
<dbReference type="InterPro" id="IPR007607">
    <property type="entry name" value="BacA/B"/>
</dbReference>
<reference evidence="2 3" key="1">
    <citation type="submission" date="2023-07" db="EMBL/GenBank/DDBJ databases">
        <title>Genomic Encyclopedia of Type Strains, Phase IV (KMG-IV): sequencing the most valuable type-strain genomes for metagenomic binning, comparative biology and taxonomic classification.</title>
        <authorList>
            <person name="Goeker M."/>
        </authorList>
    </citation>
    <scope>NUCLEOTIDE SEQUENCE [LARGE SCALE GENOMIC DNA]</scope>
    <source>
        <strain evidence="2 3">DSM 1400</strain>
    </source>
</reference>
<accession>A0ABU0JT94</accession>
<sequence length="262" mass="27858">MENNELGNLYISGSGRCSGGKFRSVKILGSGKIVGDIECEDFKISGSGKVEGNIFTKDFKISGSGNVEGAIVTNEFKISGSGKVESDVTCTDGVISGSGHILGKVSSKNFKISGGGKIGGKLIGENIYISGIGAVEQDIEADKVEVSGGIRVEGMLNADMVNMELNGSSQVKEIGATKINVKESIGRDRGILGKFFNIIKGFGKLTVDVIEGDDIYLENTIAKVVRGERITIGKGCEIDRIEYRENYRSVDENSIIKVNTKV</sequence>
<dbReference type="RefSeq" id="WP_307355444.1">
    <property type="nucleotide sequence ID" value="NZ_BAAACJ010000032.1"/>
</dbReference>
<name>A0ABU0JT94_HATLI</name>
<dbReference type="Pfam" id="PF04519">
    <property type="entry name" value="Bactofilin"/>
    <property type="match status" value="1"/>
</dbReference>
<proteinExistence type="inferred from homology"/>
<comment type="caution">
    <text evidence="2">The sequence shown here is derived from an EMBL/GenBank/DDBJ whole genome shotgun (WGS) entry which is preliminary data.</text>
</comment>
<dbReference type="PANTHER" id="PTHR35024">
    <property type="entry name" value="HYPOTHETICAL CYTOSOLIC PROTEIN"/>
    <property type="match status" value="1"/>
</dbReference>
<dbReference type="PANTHER" id="PTHR35024:SF4">
    <property type="entry name" value="POLYMER-FORMING CYTOSKELETAL PROTEIN"/>
    <property type="match status" value="1"/>
</dbReference>
<gene>
    <name evidence="2" type="ORF">QOZ93_001119</name>
</gene>
<dbReference type="Proteomes" id="UP001224418">
    <property type="component" value="Unassembled WGS sequence"/>
</dbReference>
<dbReference type="EMBL" id="JAUSWN010000007">
    <property type="protein sequence ID" value="MDQ0479378.1"/>
    <property type="molecule type" value="Genomic_DNA"/>
</dbReference>
<comment type="similarity">
    <text evidence="1">Belongs to the bactofilin family.</text>
</comment>
<keyword evidence="3" id="KW-1185">Reference proteome</keyword>